<feature type="non-terminal residue" evidence="1">
    <location>
        <position position="1"/>
    </location>
</feature>
<evidence type="ECO:0000313" key="1">
    <source>
        <dbReference type="EMBL" id="CAG8829762.1"/>
    </source>
</evidence>
<organism evidence="1 2">
    <name type="scientific">Gigaspora margarita</name>
    <dbReference type="NCBI Taxonomy" id="4874"/>
    <lineage>
        <taxon>Eukaryota</taxon>
        <taxon>Fungi</taxon>
        <taxon>Fungi incertae sedis</taxon>
        <taxon>Mucoromycota</taxon>
        <taxon>Glomeromycotina</taxon>
        <taxon>Glomeromycetes</taxon>
        <taxon>Diversisporales</taxon>
        <taxon>Gigasporaceae</taxon>
        <taxon>Gigaspora</taxon>
    </lineage>
</organism>
<gene>
    <name evidence="1" type="ORF">GMARGA_LOCUS30072</name>
</gene>
<evidence type="ECO:0000313" key="2">
    <source>
        <dbReference type="Proteomes" id="UP000789901"/>
    </source>
</evidence>
<dbReference type="Proteomes" id="UP000789901">
    <property type="component" value="Unassembled WGS sequence"/>
</dbReference>
<sequence>QLKFSQFNCFITAIITRPSKRKLQFKAARAKKRTYITKESNYKNLDEYIWSDKDIDERASDYFAVLLIANRPLTYARGSKRTLRRKKAKLKKTAQNTQSITINFAPTLMYFNIVLASTSTCKSSIKLFVSIEMEPMEMEPMEAKLIEVELIKVELIDIELMDIESAELGLTVVKLAKLELTEIEL</sequence>
<name>A0ABN7WF85_GIGMA</name>
<comment type="caution">
    <text evidence="1">The sequence shown here is derived from an EMBL/GenBank/DDBJ whole genome shotgun (WGS) entry which is preliminary data.</text>
</comment>
<keyword evidence="2" id="KW-1185">Reference proteome</keyword>
<accession>A0ABN7WF85</accession>
<proteinExistence type="predicted"/>
<dbReference type="EMBL" id="CAJVQB010041675">
    <property type="protein sequence ID" value="CAG8829762.1"/>
    <property type="molecule type" value="Genomic_DNA"/>
</dbReference>
<protein>
    <submittedName>
        <fullName evidence="1">19203_t:CDS:1</fullName>
    </submittedName>
</protein>
<reference evidence="1 2" key="1">
    <citation type="submission" date="2021-06" db="EMBL/GenBank/DDBJ databases">
        <authorList>
            <person name="Kallberg Y."/>
            <person name="Tangrot J."/>
            <person name="Rosling A."/>
        </authorList>
    </citation>
    <scope>NUCLEOTIDE SEQUENCE [LARGE SCALE GENOMIC DNA]</scope>
    <source>
        <strain evidence="1 2">120-4 pot B 10/14</strain>
    </source>
</reference>